<gene>
    <name evidence="2" type="ORF">D9K80_17345</name>
</gene>
<dbReference type="AlphaFoldDB" id="A0A498CVV9"/>
<dbReference type="InterPro" id="IPR005039">
    <property type="entry name" value="Ant_C"/>
</dbReference>
<dbReference type="EMBL" id="RCHD01000074">
    <property type="protein sequence ID" value="RLL29052.1"/>
    <property type="molecule type" value="Genomic_DNA"/>
</dbReference>
<dbReference type="Proteomes" id="UP000267166">
    <property type="component" value="Unassembled WGS sequence"/>
</dbReference>
<reference evidence="2 3" key="1">
    <citation type="submission" date="2018-09" db="EMBL/GenBank/DDBJ databases">
        <title>The draft genome of Acinetobacter sp. strains.</title>
        <authorList>
            <person name="Qin J."/>
            <person name="Feng Y."/>
            <person name="Zong Z."/>
        </authorList>
    </citation>
    <scope>NUCLEOTIDE SEQUENCE [LARGE SCALE GENOMIC DNA]</scope>
    <source>
        <strain evidence="2 3">WCHAc060003</strain>
    </source>
</reference>
<sequence>MNMPILPQFGSSEQSMTSLEIAELVEKRHDNVKRTIENLVNANIISHPQIEDGIKSANGVIPKVYVFTGEKGKRDSIIVVAQLCPEFTARLVDRWQELEAQAYQPQKPTELSRMDLIQLALQAEQENIELRGQVAILEPKAKGLDRIADCTNVLGIREAAKVLKVGQNQLTQYLLDHKVVYRDNFSKIQAYQKSIDQKLVHVVTSAPRLFESGEKVFTQVKLTQKLITRIAKWLEKEVAA</sequence>
<evidence type="ECO:0000313" key="3">
    <source>
        <dbReference type="Proteomes" id="UP000267166"/>
    </source>
</evidence>
<protein>
    <submittedName>
        <fullName evidence="2">Phage antirepressor protein</fullName>
    </submittedName>
</protein>
<dbReference type="RefSeq" id="WP_121595030.1">
    <property type="nucleotide sequence ID" value="NZ_RCHD01000074.1"/>
</dbReference>
<evidence type="ECO:0000313" key="2">
    <source>
        <dbReference type="EMBL" id="RLL29052.1"/>
    </source>
</evidence>
<dbReference type="InterPro" id="IPR014054">
    <property type="entry name" value="Phage_regulatory_Rha"/>
</dbReference>
<organism evidence="2 3">
    <name type="scientific">Acinetobacter cumulans</name>
    <dbReference type="NCBI Taxonomy" id="2136182"/>
    <lineage>
        <taxon>Bacteria</taxon>
        <taxon>Pseudomonadati</taxon>
        <taxon>Pseudomonadota</taxon>
        <taxon>Gammaproteobacteria</taxon>
        <taxon>Moraxellales</taxon>
        <taxon>Moraxellaceae</taxon>
        <taxon>Acinetobacter</taxon>
    </lineage>
</organism>
<evidence type="ECO:0000259" key="1">
    <source>
        <dbReference type="Pfam" id="PF03374"/>
    </source>
</evidence>
<comment type="caution">
    <text evidence="2">The sequence shown here is derived from an EMBL/GenBank/DDBJ whole genome shotgun (WGS) entry which is preliminary data.</text>
</comment>
<dbReference type="Pfam" id="PF03374">
    <property type="entry name" value="ANT"/>
    <property type="match status" value="1"/>
</dbReference>
<dbReference type="Pfam" id="PF09669">
    <property type="entry name" value="Phage_pRha"/>
    <property type="match status" value="1"/>
</dbReference>
<dbReference type="GO" id="GO:0003677">
    <property type="term" value="F:DNA binding"/>
    <property type="evidence" value="ECO:0007669"/>
    <property type="project" value="InterPro"/>
</dbReference>
<proteinExistence type="predicted"/>
<feature type="domain" description="Antirepressor protein C-terminal" evidence="1">
    <location>
        <begin position="133"/>
        <end position="235"/>
    </location>
</feature>
<name>A0A498CVV9_9GAMM</name>
<accession>A0A498CVV9</accession>